<proteinExistence type="predicted"/>
<dbReference type="RefSeq" id="WP_081974160.1">
    <property type="nucleotide sequence ID" value="NZ_BSRX01000012.1"/>
</dbReference>
<gene>
    <name evidence="4" type="ORF">Kpho01_24220</name>
</gene>
<dbReference type="SUPFAM" id="SSF53850">
    <property type="entry name" value="Periplasmic binding protein-like II"/>
    <property type="match status" value="1"/>
</dbReference>
<comment type="caution">
    <text evidence="4">The sequence shown here is derived from an EMBL/GenBank/DDBJ whole genome shotgun (WGS) entry which is preliminary data.</text>
</comment>
<feature type="domain" description="Solute-binding protein family 3/N-terminal" evidence="3">
    <location>
        <begin position="73"/>
        <end position="310"/>
    </location>
</feature>
<feature type="signal peptide" evidence="2">
    <location>
        <begin position="1"/>
        <end position="32"/>
    </location>
</feature>
<protein>
    <submittedName>
        <fullName evidence="4">ABC transporter substrate-binding protein</fullName>
    </submittedName>
</protein>
<evidence type="ECO:0000259" key="3">
    <source>
        <dbReference type="SMART" id="SM00062"/>
    </source>
</evidence>
<dbReference type="SMART" id="SM00062">
    <property type="entry name" value="PBPb"/>
    <property type="match status" value="1"/>
</dbReference>
<accession>A0A9W6PFZ9</accession>
<dbReference type="OrthoDB" id="4633994at2"/>
<organism evidence="4 5">
    <name type="scientific">Kitasatospora phosalacinea</name>
    <dbReference type="NCBI Taxonomy" id="2065"/>
    <lineage>
        <taxon>Bacteria</taxon>
        <taxon>Bacillati</taxon>
        <taxon>Actinomycetota</taxon>
        <taxon>Actinomycetes</taxon>
        <taxon>Kitasatosporales</taxon>
        <taxon>Streptomycetaceae</taxon>
        <taxon>Kitasatospora</taxon>
    </lineage>
</organism>
<dbReference type="EMBL" id="BSRX01000012">
    <property type="protein sequence ID" value="GLW54411.1"/>
    <property type="molecule type" value="Genomic_DNA"/>
</dbReference>
<evidence type="ECO:0000313" key="4">
    <source>
        <dbReference type="EMBL" id="GLW54411.1"/>
    </source>
</evidence>
<dbReference type="PANTHER" id="PTHR35936">
    <property type="entry name" value="MEMBRANE-BOUND LYTIC MUREIN TRANSGLYCOSYLASE F"/>
    <property type="match status" value="1"/>
</dbReference>
<feature type="chain" id="PRO_5040947079" evidence="2">
    <location>
        <begin position="33"/>
        <end position="323"/>
    </location>
</feature>
<dbReference type="Gene3D" id="3.40.190.10">
    <property type="entry name" value="Periplasmic binding protein-like II"/>
    <property type="match status" value="2"/>
</dbReference>
<dbReference type="AlphaFoldDB" id="A0A9W6PFZ9"/>
<evidence type="ECO:0000313" key="5">
    <source>
        <dbReference type="Proteomes" id="UP001165143"/>
    </source>
</evidence>
<dbReference type="Pfam" id="PF00497">
    <property type="entry name" value="SBP_bac_3"/>
    <property type="match status" value="1"/>
</dbReference>
<reference evidence="4" key="1">
    <citation type="submission" date="2023-02" db="EMBL/GenBank/DDBJ databases">
        <title>Kitasatospora phosalacinea NBRC 14362.</title>
        <authorList>
            <person name="Ichikawa N."/>
            <person name="Sato H."/>
            <person name="Tonouchi N."/>
        </authorList>
    </citation>
    <scope>NUCLEOTIDE SEQUENCE</scope>
    <source>
        <strain evidence="4">NBRC 14362</strain>
    </source>
</reference>
<dbReference type="CDD" id="cd01004">
    <property type="entry name" value="PBP2_MidA_like"/>
    <property type="match status" value="1"/>
</dbReference>
<evidence type="ECO:0000256" key="2">
    <source>
        <dbReference type="SAM" id="SignalP"/>
    </source>
</evidence>
<name>A0A9W6PFZ9_9ACTN</name>
<dbReference type="InterPro" id="IPR001638">
    <property type="entry name" value="Solute-binding_3/MltF_N"/>
</dbReference>
<sequence length="323" mass="33265">MTSPSIPAFRAITSLALATACGLALTACGSSAAGPTGTGGSASPTTTVVKGVTISSDPKLADKLPEAIRKAGKVRVATDLPYPPFEMYVSEGSKEITGIDYDLGQAIGARLGVTFEFTGQKFDGLLPAVQAGKFDAVMSAMTDKKAREEAVDFVDYVNAGPGWLVKEGNPDGIRVVTDVCGKSVSVQSGTNHQRILDQRQELCKQEGRPPITVLAFPKDSEAQLALRSGKVSADFLDEVTAAYVADTADGGSAFDTVLGKAAVGPTSASPIGIGVSKSAPGLKEAVQAALQSLMDDGSYGRILDAYHVPSIAIPRATINGALD</sequence>
<keyword evidence="1 2" id="KW-0732">Signal</keyword>
<dbReference type="PANTHER" id="PTHR35936:SF17">
    <property type="entry name" value="ARGININE-BINDING EXTRACELLULAR PROTEIN ARTP"/>
    <property type="match status" value="1"/>
</dbReference>
<evidence type="ECO:0000256" key="1">
    <source>
        <dbReference type="ARBA" id="ARBA00022729"/>
    </source>
</evidence>
<dbReference type="Proteomes" id="UP001165143">
    <property type="component" value="Unassembled WGS sequence"/>
</dbReference>